<sequence>MHENRDILIKRVLELSDIIGPSYREDRVIEYLVKEFRKITSNVEVDNIGNINVIFKSESNPDKFITLFAHSDEIGFIIKKIENNGFIRIERIGGVNRNILHGMTIQFINENGDIVLGVIGVKSHHFMKDSEKGIISSQEELYVDIGAFSKEEVCNKYNLRVGSVAVFYSKARVNNELIIGKAMDDRANCALLLCLAEEIKDIDIDFSVCITISVQEEFNIRGILPAIERIKPYIAIGLDITPSCDTPDLDGFSDVALNKGVGITAMNFHGRGTLAGMIPDEKLLNHIIKVAKDNKISHQYEVALGVLTETAFLEFLGNYGVPCASLSIPTRYTHTNIETMSINDLINAKKLLYLFLKDIKKNCKYGKSI</sequence>
<comment type="similarity">
    <text evidence="1 6">Belongs to the peptidase M42 family.</text>
</comment>
<keyword evidence="4 8" id="KW-0479">Metal-binding</keyword>
<dbReference type="PANTHER" id="PTHR32481">
    <property type="entry name" value="AMINOPEPTIDASE"/>
    <property type="match status" value="1"/>
</dbReference>
<accession>A0A5C8E5J8</accession>
<evidence type="ECO:0000256" key="8">
    <source>
        <dbReference type="PIRSR" id="PIRSR001123-2"/>
    </source>
</evidence>
<dbReference type="GO" id="GO:0006508">
    <property type="term" value="P:proteolysis"/>
    <property type="evidence" value="ECO:0007669"/>
    <property type="project" value="UniProtKB-KW"/>
</dbReference>
<feature type="binding site" evidence="8">
    <location>
        <position position="184"/>
    </location>
    <ligand>
        <name>Zn(2+)</name>
        <dbReference type="ChEBI" id="CHEBI:29105"/>
        <label>2</label>
    </ligand>
</feature>
<comment type="caution">
    <text evidence="9">The sequence shown here is derived from an EMBL/GenBank/DDBJ whole genome shotgun (WGS) entry which is preliminary data.</text>
</comment>
<dbReference type="GO" id="GO:0004177">
    <property type="term" value="F:aminopeptidase activity"/>
    <property type="evidence" value="ECO:0007669"/>
    <property type="project" value="UniProtKB-UniRule"/>
</dbReference>
<dbReference type="RefSeq" id="WP_147736545.1">
    <property type="nucleotide sequence ID" value="NZ_SAXX01000014.1"/>
</dbReference>
<evidence type="ECO:0000256" key="1">
    <source>
        <dbReference type="ARBA" id="ARBA00006272"/>
    </source>
</evidence>
<dbReference type="Proteomes" id="UP000324707">
    <property type="component" value="Unassembled WGS sequence"/>
</dbReference>
<dbReference type="SUPFAM" id="SSF53187">
    <property type="entry name" value="Zn-dependent exopeptidases"/>
    <property type="match status" value="1"/>
</dbReference>
<evidence type="ECO:0000256" key="6">
    <source>
        <dbReference type="PIRNR" id="PIRNR001123"/>
    </source>
</evidence>
<feature type="binding site" evidence="8">
    <location>
        <position position="184"/>
    </location>
    <ligand>
        <name>Zn(2+)</name>
        <dbReference type="ChEBI" id="CHEBI:29105"/>
        <label>1</label>
    </ligand>
</feature>
<proteinExistence type="inferred from homology"/>
<dbReference type="Gene3D" id="2.40.30.40">
    <property type="entry name" value="Peptidase M42, domain 2"/>
    <property type="match status" value="1"/>
</dbReference>
<keyword evidence="3" id="KW-0645">Protease</keyword>
<dbReference type="EMBL" id="SAXX01000014">
    <property type="protein sequence ID" value="TXJ32673.1"/>
    <property type="molecule type" value="Genomic_DNA"/>
</dbReference>
<feature type="binding site" evidence="8">
    <location>
        <position position="334"/>
    </location>
    <ligand>
        <name>Zn(2+)</name>
        <dbReference type="ChEBI" id="CHEBI:29105"/>
        <label>2</label>
    </ligand>
</feature>
<evidence type="ECO:0000256" key="7">
    <source>
        <dbReference type="PIRSR" id="PIRSR001123-1"/>
    </source>
</evidence>
<dbReference type="InterPro" id="IPR008007">
    <property type="entry name" value="Peptidase_M42"/>
</dbReference>
<evidence type="ECO:0000256" key="5">
    <source>
        <dbReference type="ARBA" id="ARBA00022801"/>
    </source>
</evidence>
<dbReference type="AlphaFoldDB" id="A0A5C8E5J8"/>
<keyword evidence="5" id="KW-0378">Hydrolase</keyword>
<dbReference type="PIRSF" id="PIRSF001123">
    <property type="entry name" value="PepA_GA"/>
    <property type="match status" value="1"/>
</dbReference>
<gene>
    <name evidence="9" type="ORF">EPJ69_05750</name>
</gene>
<evidence type="ECO:0000313" key="9">
    <source>
        <dbReference type="EMBL" id="TXJ32673.1"/>
    </source>
</evidence>
<dbReference type="PANTHER" id="PTHR32481:SF12">
    <property type="entry name" value="AMINOPEPTIDASE SGCX-RELATED"/>
    <property type="match status" value="1"/>
</dbReference>
<evidence type="ECO:0000313" key="10">
    <source>
        <dbReference type="Proteomes" id="UP000324707"/>
    </source>
</evidence>
<organism evidence="9 10">
    <name type="scientific">Brachyspira aalborgi</name>
    <dbReference type="NCBI Taxonomy" id="29522"/>
    <lineage>
        <taxon>Bacteria</taxon>
        <taxon>Pseudomonadati</taxon>
        <taxon>Spirochaetota</taxon>
        <taxon>Spirochaetia</taxon>
        <taxon>Brachyspirales</taxon>
        <taxon>Brachyspiraceae</taxon>
        <taxon>Brachyspira</taxon>
    </lineage>
</organism>
<evidence type="ECO:0000256" key="3">
    <source>
        <dbReference type="ARBA" id="ARBA00022670"/>
    </source>
</evidence>
<dbReference type="SUPFAM" id="SSF101821">
    <property type="entry name" value="Aminopeptidase/glucanase lid domain"/>
    <property type="match status" value="1"/>
</dbReference>
<protein>
    <submittedName>
        <fullName evidence="9">M42 family peptidase</fullName>
    </submittedName>
</protein>
<dbReference type="GO" id="GO:0046872">
    <property type="term" value="F:metal ion binding"/>
    <property type="evidence" value="ECO:0007669"/>
    <property type="project" value="UniProtKB-UniRule"/>
</dbReference>
<dbReference type="InterPro" id="IPR051464">
    <property type="entry name" value="Peptidase_M42_aminopept"/>
</dbReference>
<dbReference type="InterPro" id="IPR023367">
    <property type="entry name" value="Peptidase_M42_dom2"/>
</dbReference>
<feature type="binding site" evidence="8">
    <location>
        <position position="70"/>
    </location>
    <ligand>
        <name>Zn(2+)</name>
        <dbReference type="ChEBI" id="CHEBI:29105"/>
        <label>1</label>
    </ligand>
</feature>
<evidence type="ECO:0000256" key="4">
    <source>
        <dbReference type="ARBA" id="ARBA00022723"/>
    </source>
</evidence>
<feature type="binding site" evidence="8">
    <location>
        <position position="217"/>
    </location>
    <ligand>
        <name>Zn(2+)</name>
        <dbReference type="ChEBI" id="CHEBI:29105"/>
        <label>2</label>
    </ligand>
</feature>
<feature type="binding site" evidence="8">
    <location>
        <position position="239"/>
    </location>
    <ligand>
        <name>Zn(2+)</name>
        <dbReference type="ChEBI" id="CHEBI:29105"/>
        <label>1</label>
    </ligand>
</feature>
<keyword evidence="2" id="KW-0031">Aminopeptidase</keyword>
<evidence type="ECO:0000256" key="2">
    <source>
        <dbReference type="ARBA" id="ARBA00022438"/>
    </source>
</evidence>
<dbReference type="Gene3D" id="3.40.630.10">
    <property type="entry name" value="Zn peptidases"/>
    <property type="match status" value="1"/>
</dbReference>
<reference evidence="9 10" key="1">
    <citation type="journal article" date="1992" name="Lakartidningen">
        <title>[Penicillin V and not amoxicillin is the first choice preparation in acute otitis].</title>
        <authorList>
            <person name="Kamme C."/>
            <person name="Lundgren K."/>
            <person name="Prellner K."/>
        </authorList>
    </citation>
    <scope>NUCLEOTIDE SEQUENCE [LARGE SCALE GENOMIC DNA]</scope>
    <source>
        <strain evidence="9 10">PC5538III-lc</strain>
    </source>
</reference>
<dbReference type="Pfam" id="PF05343">
    <property type="entry name" value="Peptidase_M42"/>
    <property type="match status" value="1"/>
</dbReference>
<comment type="cofactor">
    <cofactor evidence="8">
        <name>a divalent metal cation</name>
        <dbReference type="ChEBI" id="CHEBI:60240"/>
    </cofactor>
    <text evidence="8">Binds 2 divalent metal cations per subunit.</text>
</comment>
<name>A0A5C8E5J8_9SPIR</name>
<feature type="active site" description="Proton acceptor" evidence="7">
    <location>
        <position position="216"/>
    </location>
</feature>